<comment type="caution">
    <text evidence="2">The sequence shown here is derived from an EMBL/GenBank/DDBJ whole genome shotgun (WGS) entry which is preliminary data.</text>
</comment>
<keyword evidence="1" id="KW-0812">Transmembrane</keyword>
<gene>
    <name evidence="2" type="ORF">JHE00_09360</name>
</gene>
<keyword evidence="3" id="KW-1185">Reference proteome</keyword>
<protein>
    <submittedName>
        <fullName evidence="2">DUF308 domain-containing protein</fullName>
    </submittedName>
</protein>
<feature type="transmembrane region" description="Helical" evidence="1">
    <location>
        <begin position="164"/>
        <end position="187"/>
    </location>
</feature>
<dbReference type="RefSeq" id="WP_200317012.1">
    <property type="nucleotide sequence ID" value="NZ_JAENJH010000002.1"/>
</dbReference>
<dbReference type="AlphaFoldDB" id="A0A934QRU4"/>
<dbReference type="InterPro" id="IPR052712">
    <property type="entry name" value="Acid_resist_chaperone_HdeD"/>
</dbReference>
<keyword evidence="1" id="KW-0472">Membrane</keyword>
<name>A0A934QRU4_9PSEU</name>
<dbReference type="InterPro" id="IPR005325">
    <property type="entry name" value="DUF308_memb"/>
</dbReference>
<evidence type="ECO:0000313" key="2">
    <source>
        <dbReference type="EMBL" id="MBK1784534.1"/>
    </source>
</evidence>
<keyword evidence="1" id="KW-1133">Transmembrane helix</keyword>
<organism evidence="2 3">
    <name type="scientific">Prauserella cavernicola</name>
    <dbReference type="NCBI Taxonomy" id="2800127"/>
    <lineage>
        <taxon>Bacteria</taxon>
        <taxon>Bacillati</taxon>
        <taxon>Actinomycetota</taxon>
        <taxon>Actinomycetes</taxon>
        <taxon>Pseudonocardiales</taxon>
        <taxon>Pseudonocardiaceae</taxon>
        <taxon>Prauserella</taxon>
    </lineage>
</organism>
<dbReference type="GO" id="GO:0005886">
    <property type="term" value="C:plasma membrane"/>
    <property type="evidence" value="ECO:0007669"/>
    <property type="project" value="TreeGrafter"/>
</dbReference>
<dbReference type="Pfam" id="PF03729">
    <property type="entry name" value="DUF308"/>
    <property type="match status" value="2"/>
</dbReference>
<evidence type="ECO:0000256" key="1">
    <source>
        <dbReference type="SAM" id="Phobius"/>
    </source>
</evidence>
<feature type="transmembrane region" description="Helical" evidence="1">
    <location>
        <begin position="111"/>
        <end position="132"/>
    </location>
</feature>
<dbReference type="PANTHER" id="PTHR34989">
    <property type="entry name" value="PROTEIN HDED"/>
    <property type="match status" value="1"/>
</dbReference>
<proteinExistence type="predicted"/>
<feature type="transmembrane region" description="Helical" evidence="1">
    <location>
        <begin position="139"/>
        <end position="158"/>
    </location>
</feature>
<feature type="transmembrane region" description="Helical" evidence="1">
    <location>
        <begin position="54"/>
        <end position="74"/>
    </location>
</feature>
<evidence type="ECO:0000313" key="3">
    <source>
        <dbReference type="Proteomes" id="UP000635245"/>
    </source>
</evidence>
<dbReference type="PANTHER" id="PTHR34989:SF1">
    <property type="entry name" value="PROTEIN HDED"/>
    <property type="match status" value="1"/>
</dbReference>
<accession>A0A934QRU4</accession>
<dbReference type="EMBL" id="JAENJH010000002">
    <property type="protein sequence ID" value="MBK1784534.1"/>
    <property type="molecule type" value="Genomic_DNA"/>
</dbReference>
<dbReference type="Proteomes" id="UP000635245">
    <property type="component" value="Unassembled WGS sequence"/>
</dbReference>
<feature type="transmembrane region" description="Helical" evidence="1">
    <location>
        <begin position="29"/>
        <end position="48"/>
    </location>
</feature>
<sequence length="196" mass="20706">MPATEPHGAFGITFEGELADELRAMARRWWVIGLLGFGTAVVGVLLLANLATAVGVLSVLVAIALLIEGVDDVVMAGRHRVRWPSYVLGALWIVAGLITLVWPGITLLTLAVVVGVGFVVAGAGQVGAALTWRRQLPMWGLWLALGVLTVVIGVLALSLPEATILTLAVWFGLGLLLRGLGTIWFSLQLREVAGSR</sequence>
<reference evidence="2" key="1">
    <citation type="submission" date="2020-12" db="EMBL/GenBank/DDBJ databases">
        <title>Prauserella sp. ASG 168, a novel actinomycete isolated from cave rock.</title>
        <authorList>
            <person name="Suriyachadkun C."/>
        </authorList>
    </citation>
    <scope>NUCLEOTIDE SEQUENCE</scope>
    <source>
        <strain evidence="2">ASG 168</strain>
    </source>
</reference>
<feature type="transmembrane region" description="Helical" evidence="1">
    <location>
        <begin position="86"/>
        <end position="105"/>
    </location>
</feature>